<dbReference type="GO" id="GO:0008360">
    <property type="term" value="P:regulation of cell shape"/>
    <property type="evidence" value="ECO:0007669"/>
    <property type="project" value="UniProtKB-UniRule"/>
</dbReference>
<keyword evidence="8 9" id="KW-0961">Cell wall biogenesis/degradation</keyword>
<feature type="transmembrane region" description="Helical" evidence="8">
    <location>
        <begin position="261"/>
        <end position="280"/>
    </location>
</feature>
<comment type="subcellular location">
    <subcellularLocation>
        <location evidence="1 8">Cell membrane</location>
        <topology evidence="1 8">Multi-pass membrane protein</topology>
    </subcellularLocation>
</comment>
<reference evidence="10 11" key="1">
    <citation type="submission" date="2018-03" db="EMBL/GenBank/DDBJ databases">
        <title>Genomic Encyclopedia of Type Strains, Phase III (KMG-III): the genomes of soil and plant-associated and newly described type strains.</title>
        <authorList>
            <person name="Whitman W."/>
        </authorList>
    </citation>
    <scope>NUCLEOTIDE SEQUENCE [LARGE SCALE GENOMIC DNA]</scope>
    <source>
        <strain evidence="10 11">CGMCC 1.12259</strain>
    </source>
</reference>
<evidence type="ECO:0000256" key="5">
    <source>
        <dbReference type="ARBA" id="ARBA00022984"/>
    </source>
</evidence>
<feature type="transmembrane region" description="Helical" evidence="8">
    <location>
        <begin position="399"/>
        <end position="419"/>
    </location>
</feature>
<feature type="transmembrane region" description="Helical" evidence="8">
    <location>
        <begin position="374"/>
        <end position="393"/>
    </location>
</feature>
<dbReference type="GO" id="GO:0071555">
    <property type="term" value="P:cell wall organization"/>
    <property type="evidence" value="ECO:0007669"/>
    <property type="project" value="UniProtKB-UniRule"/>
</dbReference>
<dbReference type="Proteomes" id="UP000242682">
    <property type="component" value="Unassembled WGS sequence"/>
</dbReference>
<evidence type="ECO:0000313" key="11">
    <source>
        <dbReference type="Proteomes" id="UP000242682"/>
    </source>
</evidence>
<comment type="pathway">
    <text evidence="8">Cell wall biogenesis; peptidoglycan biosynthesis.</text>
</comment>
<feature type="transmembrane region" description="Helical" evidence="8">
    <location>
        <begin position="340"/>
        <end position="362"/>
    </location>
</feature>
<evidence type="ECO:0000256" key="8">
    <source>
        <dbReference type="HAMAP-Rule" id="MF_02078"/>
    </source>
</evidence>
<dbReference type="CDD" id="cd13123">
    <property type="entry name" value="MATE_MurJ_like"/>
    <property type="match status" value="1"/>
</dbReference>
<dbReference type="GO" id="GO:0009252">
    <property type="term" value="P:peptidoglycan biosynthetic process"/>
    <property type="evidence" value="ECO:0007669"/>
    <property type="project" value="UniProtKB-UniRule"/>
</dbReference>
<evidence type="ECO:0000313" key="10">
    <source>
        <dbReference type="EMBL" id="PSL40787.1"/>
    </source>
</evidence>
<comment type="caution">
    <text evidence="10">The sequence shown here is derived from an EMBL/GenBank/DDBJ whole genome shotgun (WGS) entry which is preliminary data.</text>
</comment>
<dbReference type="PANTHER" id="PTHR47019:SF1">
    <property type="entry name" value="LIPID II FLIPPASE MURJ"/>
    <property type="match status" value="1"/>
</dbReference>
<dbReference type="InterPro" id="IPR051050">
    <property type="entry name" value="Lipid_II_flippase_MurJ/MviN"/>
</dbReference>
<keyword evidence="6 8" id="KW-1133">Transmembrane helix</keyword>
<feature type="transmembrane region" description="Helical" evidence="8">
    <location>
        <begin position="7"/>
        <end position="29"/>
    </location>
</feature>
<evidence type="ECO:0000256" key="3">
    <source>
        <dbReference type="ARBA" id="ARBA00022692"/>
    </source>
</evidence>
<dbReference type="NCBIfam" id="TIGR01695">
    <property type="entry name" value="murJ_mviN"/>
    <property type="match status" value="1"/>
</dbReference>
<dbReference type="PIRSF" id="PIRSF002869">
    <property type="entry name" value="MviN"/>
    <property type="match status" value="1"/>
</dbReference>
<evidence type="ECO:0000256" key="9">
    <source>
        <dbReference type="PIRNR" id="PIRNR002869"/>
    </source>
</evidence>
<evidence type="ECO:0000256" key="1">
    <source>
        <dbReference type="ARBA" id="ARBA00004651"/>
    </source>
</evidence>
<keyword evidence="2 8" id="KW-1003">Cell membrane</keyword>
<evidence type="ECO:0000256" key="7">
    <source>
        <dbReference type="ARBA" id="ARBA00023136"/>
    </source>
</evidence>
<proteinExistence type="inferred from homology"/>
<keyword evidence="5 8" id="KW-0573">Peptidoglycan synthesis</keyword>
<keyword evidence="3 8" id="KW-0812">Transmembrane</keyword>
<feature type="transmembrane region" description="Helical" evidence="8">
    <location>
        <begin position="301"/>
        <end position="320"/>
    </location>
</feature>
<gene>
    <name evidence="8" type="primary">murJ</name>
    <name evidence="10" type="ORF">B0H99_104249</name>
</gene>
<evidence type="ECO:0000256" key="2">
    <source>
        <dbReference type="ARBA" id="ARBA00022475"/>
    </source>
</evidence>
<evidence type="ECO:0000256" key="4">
    <source>
        <dbReference type="ARBA" id="ARBA00022960"/>
    </source>
</evidence>
<organism evidence="10 11">
    <name type="scientific">Planomicrobium soli</name>
    <dbReference type="NCBI Taxonomy" id="1176648"/>
    <lineage>
        <taxon>Bacteria</taxon>
        <taxon>Bacillati</taxon>
        <taxon>Bacillota</taxon>
        <taxon>Bacilli</taxon>
        <taxon>Bacillales</taxon>
        <taxon>Caryophanaceae</taxon>
        <taxon>Planomicrobium</taxon>
    </lineage>
</organism>
<dbReference type="RefSeq" id="WP_106532994.1">
    <property type="nucleotide sequence ID" value="NZ_PYAT01000004.1"/>
</dbReference>
<dbReference type="PANTHER" id="PTHR47019">
    <property type="entry name" value="LIPID II FLIPPASE MURJ"/>
    <property type="match status" value="1"/>
</dbReference>
<dbReference type="UniPathway" id="UPA00219"/>
<feature type="transmembrane region" description="Helical" evidence="8">
    <location>
        <begin position="152"/>
        <end position="172"/>
    </location>
</feature>
<dbReference type="EMBL" id="PYAT01000004">
    <property type="protein sequence ID" value="PSL40787.1"/>
    <property type="molecule type" value="Genomic_DNA"/>
</dbReference>
<protein>
    <recommendedName>
        <fullName evidence="8">Probable lipid II flippase MurJ</fullName>
    </recommendedName>
</protein>
<accession>A0A2P8H3K4</accession>
<dbReference type="Pfam" id="PF03023">
    <property type="entry name" value="MurJ"/>
    <property type="match status" value="1"/>
</dbReference>
<keyword evidence="4 8" id="KW-0133">Cell shape</keyword>
<name>A0A2P8H3K4_9BACL</name>
<feature type="transmembrane region" description="Helical" evidence="8">
    <location>
        <begin position="221"/>
        <end position="241"/>
    </location>
</feature>
<sequence length="504" mass="54622">MGKTVISIMIVVIITKILGFSRDIFLSFFFGADGITDAYLVATDIPTAFFSLIGMGIAAGYIPIYTSILEKQGIIEAKRFTVNLINSVLLISTLLVLMILIFPSFLVHMFASGFEGETLKIAVAFTRISALSIYFVALIYVFSSYLEVHKRFLPTVLSGLPLNFIMIFFIYVSAETNVYLLAVGTLIAVGSQLLVMIPAIYRTGYRHSFHFSLKDKNLKKLMILAVPVIIGVSADQINILVDRTIASQIAVGGISALTYSHRVVFFIQAIFVLAIVKVVFPKIAQLAVRKDHIQLKRLVERSITIVALIVIPAALGLMMFSKEVTDLLFGRGAFDSEAAALTTGTLFFYSVGLLGFGLREVLTKVFYSLEDMKTPMISAVGAMALNVVLNIILSKLMGINGLALATSLAALLSTAILYVSLVRKIGSLNSKRLSIDILKASLAAVVMGISAKGIYSSLISSAGEIGALTGGVVSGIIIYTAMIWLLQFSEVADYKARILSLAKR</sequence>
<evidence type="ECO:0000256" key="6">
    <source>
        <dbReference type="ARBA" id="ARBA00022989"/>
    </source>
</evidence>
<comment type="similarity">
    <text evidence="8 9">Belongs to the MurJ/MviN family.</text>
</comment>
<feature type="transmembrane region" description="Helical" evidence="8">
    <location>
        <begin position="178"/>
        <end position="201"/>
    </location>
</feature>
<dbReference type="GO" id="GO:0034204">
    <property type="term" value="P:lipid translocation"/>
    <property type="evidence" value="ECO:0007669"/>
    <property type="project" value="TreeGrafter"/>
</dbReference>
<feature type="transmembrane region" description="Helical" evidence="8">
    <location>
        <begin position="465"/>
        <end position="486"/>
    </location>
</feature>
<feature type="transmembrane region" description="Helical" evidence="8">
    <location>
        <begin position="440"/>
        <end position="459"/>
    </location>
</feature>
<dbReference type="GO" id="GO:0015648">
    <property type="term" value="F:lipid-linked peptidoglycan transporter activity"/>
    <property type="evidence" value="ECO:0007669"/>
    <property type="project" value="UniProtKB-UniRule"/>
</dbReference>
<feature type="transmembrane region" description="Helical" evidence="8">
    <location>
        <begin position="49"/>
        <end position="68"/>
    </location>
</feature>
<dbReference type="GO" id="GO:0005886">
    <property type="term" value="C:plasma membrane"/>
    <property type="evidence" value="ECO:0007669"/>
    <property type="project" value="UniProtKB-SubCell"/>
</dbReference>
<dbReference type="PRINTS" id="PR01806">
    <property type="entry name" value="VIRFACTRMVIN"/>
</dbReference>
<feature type="transmembrane region" description="Helical" evidence="8">
    <location>
        <begin position="121"/>
        <end position="140"/>
    </location>
</feature>
<keyword evidence="8 9" id="KW-0813">Transport</keyword>
<dbReference type="InterPro" id="IPR004268">
    <property type="entry name" value="MurJ"/>
</dbReference>
<comment type="function">
    <text evidence="8 9">Involved in peptidoglycan biosynthesis. Transports lipid-linked peptidoglycan precursors from the inner to the outer leaflet of the cytoplasmic membrane.</text>
</comment>
<feature type="transmembrane region" description="Helical" evidence="8">
    <location>
        <begin position="80"/>
        <end position="101"/>
    </location>
</feature>
<keyword evidence="7 8" id="KW-0472">Membrane</keyword>
<keyword evidence="11" id="KW-1185">Reference proteome</keyword>
<dbReference type="AlphaFoldDB" id="A0A2P8H3K4"/>
<dbReference type="HAMAP" id="MF_02078">
    <property type="entry name" value="MurJ_MviN"/>
    <property type="match status" value="1"/>
</dbReference>
<dbReference type="OrthoDB" id="9804143at2"/>